<evidence type="ECO:0000313" key="3">
    <source>
        <dbReference type="Proteomes" id="UP000824120"/>
    </source>
</evidence>
<evidence type="ECO:0000313" key="2">
    <source>
        <dbReference type="EMBL" id="KAG5610232.1"/>
    </source>
</evidence>
<keyword evidence="3" id="KW-1185">Reference proteome</keyword>
<feature type="region of interest" description="Disordered" evidence="1">
    <location>
        <begin position="96"/>
        <end position="125"/>
    </location>
</feature>
<evidence type="ECO:0000256" key="1">
    <source>
        <dbReference type="SAM" id="MobiDB-lite"/>
    </source>
</evidence>
<dbReference type="AlphaFoldDB" id="A0A9J5ZEG7"/>
<protein>
    <submittedName>
        <fullName evidence="2">Uncharacterized protein</fullName>
    </submittedName>
</protein>
<organism evidence="2 3">
    <name type="scientific">Solanum commersonii</name>
    <name type="common">Commerson's wild potato</name>
    <name type="synonym">Commerson's nightshade</name>
    <dbReference type="NCBI Taxonomy" id="4109"/>
    <lineage>
        <taxon>Eukaryota</taxon>
        <taxon>Viridiplantae</taxon>
        <taxon>Streptophyta</taxon>
        <taxon>Embryophyta</taxon>
        <taxon>Tracheophyta</taxon>
        <taxon>Spermatophyta</taxon>
        <taxon>Magnoliopsida</taxon>
        <taxon>eudicotyledons</taxon>
        <taxon>Gunneridae</taxon>
        <taxon>Pentapetalae</taxon>
        <taxon>asterids</taxon>
        <taxon>lamiids</taxon>
        <taxon>Solanales</taxon>
        <taxon>Solanaceae</taxon>
        <taxon>Solanoideae</taxon>
        <taxon>Solaneae</taxon>
        <taxon>Solanum</taxon>
    </lineage>
</organism>
<feature type="compositionally biased region" description="Basic and acidic residues" evidence="1">
    <location>
        <begin position="104"/>
        <end position="116"/>
    </location>
</feature>
<gene>
    <name evidence="2" type="ORF">H5410_021513</name>
</gene>
<proteinExistence type="predicted"/>
<dbReference type="EMBL" id="JACXVP010000004">
    <property type="protein sequence ID" value="KAG5610232.1"/>
    <property type="molecule type" value="Genomic_DNA"/>
</dbReference>
<name>A0A9J5ZEG7_SOLCO</name>
<reference evidence="2 3" key="1">
    <citation type="submission" date="2020-09" db="EMBL/GenBank/DDBJ databases">
        <title>De no assembly of potato wild relative species, Solanum commersonii.</title>
        <authorList>
            <person name="Cho K."/>
        </authorList>
    </citation>
    <scope>NUCLEOTIDE SEQUENCE [LARGE SCALE GENOMIC DNA]</scope>
    <source>
        <strain evidence="2">LZ3.2</strain>
        <tissue evidence="2">Leaf</tissue>
    </source>
</reference>
<accession>A0A9J5ZEG7</accession>
<comment type="caution">
    <text evidence="2">The sequence shown here is derived from an EMBL/GenBank/DDBJ whole genome shotgun (WGS) entry which is preliminary data.</text>
</comment>
<sequence>MLVLHALSKRLAIFVVAMWTSMKILWVIPDAHTKIWVAGENSDRRERRRLETKRPLAWHVKYADNSNLPRDHEVGLTYRYNGPAKKTVFFYKVGPSNYASNAFDPKKPKSKEEQGEKIGQTTQIH</sequence>
<dbReference type="Proteomes" id="UP000824120">
    <property type="component" value="Chromosome 4"/>
</dbReference>